<dbReference type="PROSITE" id="PS51257">
    <property type="entry name" value="PROKAR_LIPOPROTEIN"/>
    <property type="match status" value="1"/>
</dbReference>
<dbReference type="InterPro" id="IPR001466">
    <property type="entry name" value="Beta-lactam-related"/>
</dbReference>
<accession>A0A098M4T4</accession>
<gene>
    <name evidence="5" type="ORF">PWYN_20510</name>
</gene>
<dbReference type="RefSeq" id="WP_036655481.1">
    <property type="nucleotide sequence ID" value="NZ_JQCR01000003.1"/>
</dbReference>
<dbReference type="SUPFAM" id="SSF56601">
    <property type="entry name" value="beta-lactamase/transpeptidase-like"/>
    <property type="match status" value="1"/>
</dbReference>
<dbReference type="Gene3D" id="3.40.710.10">
    <property type="entry name" value="DD-peptidase/beta-lactamase superfamily"/>
    <property type="match status" value="1"/>
</dbReference>
<name>A0A098M4T4_9BACL</name>
<organism evidence="5 6">
    <name type="scientific">Paenibacillus wynnii</name>
    <dbReference type="NCBI Taxonomy" id="268407"/>
    <lineage>
        <taxon>Bacteria</taxon>
        <taxon>Bacillati</taxon>
        <taxon>Bacillota</taxon>
        <taxon>Bacilli</taxon>
        <taxon>Bacillales</taxon>
        <taxon>Paenibacillaceae</taxon>
        <taxon>Paenibacillus</taxon>
    </lineage>
</organism>
<evidence type="ECO:0000256" key="1">
    <source>
        <dbReference type="ARBA" id="ARBA00004370"/>
    </source>
</evidence>
<feature type="chain" id="PRO_5039602931" description="Beta-lactamase-related domain-containing protein" evidence="3">
    <location>
        <begin position="23"/>
        <end position="366"/>
    </location>
</feature>
<dbReference type="EMBL" id="JQCR01000003">
    <property type="protein sequence ID" value="KGE17043.1"/>
    <property type="molecule type" value="Genomic_DNA"/>
</dbReference>
<reference evidence="5 6" key="1">
    <citation type="submission" date="2014-08" db="EMBL/GenBank/DDBJ databases">
        <authorList>
            <person name="den Bakker H.C."/>
        </authorList>
    </citation>
    <scope>NUCLEOTIDE SEQUENCE [LARGE SCALE GENOMIC DNA]</scope>
    <source>
        <strain evidence="5 6">DSM 18334</strain>
    </source>
</reference>
<dbReference type="eggNOG" id="COG1680">
    <property type="taxonomic scope" value="Bacteria"/>
</dbReference>
<feature type="signal peptide" evidence="3">
    <location>
        <begin position="1"/>
        <end position="22"/>
    </location>
</feature>
<dbReference type="PANTHER" id="PTHR46825:SF11">
    <property type="entry name" value="PENICILLIN-BINDING PROTEIN 4"/>
    <property type="match status" value="1"/>
</dbReference>
<proteinExistence type="predicted"/>
<evidence type="ECO:0000313" key="5">
    <source>
        <dbReference type="EMBL" id="KGE17043.1"/>
    </source>
</evidence>
<dbReference type="GO" id="GO:0016020">
    <property type="term" value="C:membrane"/>
    <property type="evidence" value="ECO:0007669"/>
    <property type="project" value="UniProtKB-SubCell"/>
</dbReference>
<dbReference type="Pfam" id="PF00144">
    <property type="entry name" value="Beta-lactamase"/>
    <property type="match status" value="1"/>
</dbReference>
<evidence type="ECO:0000259" key="4">
    <source>
        <dbReference type="Pfam" id="PF00144"/>
    </source>
</evidence>
<reference evidence="5 6" key="2">
    <citation type="submission" date="2014-10" db="EMBL/GenBank/DDBJ databases">
        <title>Comparative genomics of the Paenibacillus odorifer group.</title>
        <authorList>
            <person name="Tsai Y.-C."/>
            <person name="Martin N."/>
            <person name="Korlach J."/>
            <person name="Wiedmann M."/>
        </authorList>
    </citation>
    <scope>NUCLEOTIDE SEQUENCE [LARGE SCALE GENOMIC DNA]</scope>
    <source>
        <strain evidence="5 6">DSM 18334</strain>
    </source>
</reference>
<sequence length="366" mass="41577">MITHIKRIAIIALVFCILSACSSESKEIISRKTNNDMEVRVDKYLKDKKFNGSILMAKEGDIWISKGYGMANFEKGIPNTPTTRFRIGSVTKQFTSLSIMKLQEQGLVNVKDTLNRYIPDYPNGDQITLHHLLSHTSGIQEYLSTYLLSSPLFQQYTSPYELINTFKQEPLKFTPGTQFSYSNSNYVLLGYIIEKVSKESYTDYINNNILRPLHMLDSGYDNNIYNEDNHAKGYEGTVEEHSDPFYNIDMSLAFSAGALYSTVEDLYLWDQALYTNKLITAASLDTMFTPKIVVEKDVASYAYGWFVFAGPENLVGHGGNIFGYSSVILKNRETKNVVIVLCNFDSYADISNIARDLNNMLDDYIK</sequence>
<dbReference type="PANTHER" id="PTHR46825">
    <property type="entry name" value="D-ALANYL-D-ALANINE-CARBOXYPEPTIDASE/ENDOPEPTIDASE AMPH"/>
    <property type="match status" value="1"/>
</dbReference>
<dbReference type="InterPro" id="IPR012338">
    <property type="entry name" value="Beta-lactam/transpept-like"/>
</dbReference>
<evidence type="ECO:0000313" key="6">
    <source>
        <dbReference type="Proteomes" id="UP000029734"/>
    </source>
</evidence>
<dbReference type="AlphaFoldDB" id="A0A098M4T4"/>
<feature type="domain" description="Beta-lactamase-related" evidence="4">
    <location>
        <begin position="53"/>
        <end position="346"/>
    </location>
</feature>
<dbReference type="Proteomes" id="UP000029734">
    <property type="component" value="Unassembled WGS sequence"/>
</dbReference>
<keyword evidence="2" id="KW-0472">Membrane</keyword>
<dbReference type="InterPro" id="IPR050491">
    <property type="entry name" value="AmpC-like"/>
</dbReference>
<protein>
    <recommendedName>
        <fullName evidence="4">Beta-lactamase-related domain-containing protein</fullName>
    </recommendedName>
</protein>
<comment type="caution">
    <text evidence="5">The sequence shown here is derived from an EMBL/GenBank/DDBJ whole genome shotgun (WGS) entry which is preliminary data.</text>
</comment>
<keyword evidence="3" id="KW-0732">Signal</keyword>
<evidence type="ECO:0000256" key="3">
    <source>
        <dbReference type="SAM" id="SignalP"/>
    </source>
</evidence>
<comment type="subcellular location">
    <subcellularLocation>
        <location evidence="1">Membrane</location>
    </subcellularLocation>
</comment>
<keyword evidence="6" id="KW-1185">Reference proteome</keyword>
<dbReference type="STRING" id="268407.PWYN_20510"/>
<evidence type="ECO:0000256" key="2">
    <source>
        <dbReference type="ARBA" id="ARBA00023136"/>
    </source>
</evidence>